<reference evidence="1 2" key="1">
    <citation type="submission" date="2019-04" db="EMBL/GenBank/DDBJ databases">
        <authorList>
            <person name="Embree M."/>
            <person name="Gaffney J.R."/>
        </authorList>
    </citation>
    <scope>NUCLEOTIDE SEQUENCE [LARGE SCALE GENOMIC DNA]</scope>
    <source>
        <strain evidence="1 2">JE7A12</strain>
    </source>
</reference>
<dbReference type="Proteomes" id="UP000301475">
    <property type="component" value="Chromosome"/>
</dbReference>
<organism evidence="1 2">
    <name type="scientific">Ruminococcus bovis</name>
    <dbReference type="NCBI Taxonomy" id="2564099"/>
    <lineage>
        <taxon>Bacteria</taxon>
        <taxon>Bacillati</taxon>
        <taxon>Bacillota</taxon>
        <taxon>Clostridia</taxon>
        <taxon>Eubacteriales</taxon>
        <taxon>Oscillospiraceae</taxon>
        <taxon>Ruminococcus</taxon>
    </lineage>
</organism>
<accession>A0A4P8XXI2</accession>
<dbReference type="EMBL" id="CP039381">
    <property type="protein sequence ID" value="QCT06750.1"/>
    <property type="molecule type" value="Genomic_DNA"/>
</dbReference>
<gene>
    <name evidence="1" type="ORF">E5Z56_04970</name>
</gene>
<name>A0A4P8XXI2_9FIRM</name>
<evidence type="ECO:0000313" key="1">
    <source>
        <dbReference type="EMBL" id="QCT06750.1"/>
    </source>
</evidence>
<sequence length="189" mass="21684">MKRLIIISLVIVTIFTFVGCGTESNSSSNTSTTVSTTVDSVKSNKYYNDIDSAIQTMVKAYKTRSFNERAAMYPDYFIKGEYGGNAGLKEAIKDFYTCDTEYKINSIKDMTDKYAEKCIKEIKEYYDIDVNIEKVVLANVSYKYTNYSDKRLDDSELVPTDEYYTCIDGKWYYGWGLEINSEVSEQVVE</sequence>
<protein>
    <submittedName>
        <fullName evidence="1">Uncharacterized protein</fullName>
    </submittedName>
</protein>
<evidence type="ECO:0000313" key="2">
    <source>
        <dbReference type="Proteomes" id="UP000301475"/>
    </source>
</evidence>
<keyword evidence="2" id="KW-1185">Reference proteome</keyword>
<proteinExistence type="predicted"/>
<dbReference type="RefSeq" id="WP_138156801.1">
    <property type="nucleotide sequence ID" value="NZ_CP039381.1"/>
</dbReference>
<dbReference type="KEGG" id="ruj:E5Z56_04970"/>
<dbReference type="AlphaFoldDB" id="A0A4P8XXI2"/>
<dbReference type="PROSITE" id="PS51257">
    <property type="entry name" value="PROKAR_LIPOPROTEIN"/>
    <property type="match status" value="1"/>
</dbReference>